<dbReference type="OrthoDB" id="424812at2759"/>
<evidence type="ECO:0000256" key="1">
    <source>
        <dbReference type="SAM" id="MobiDB-lite"/>
    </source>
</evidence>
<evidence type="ECO:0000313" key="4">
    <source>
        <dbReference type="Proteomes" id="UP001152797"/>
    </source>
</evidence>
<accession>A0A9P1DTQ5</accession>
<protein>
    <submittedName>
        <fullName evidence="2">Uncharacterized protein</fullName>
    </submittedName>
</protein>
<feature type="region of interest" description="Disordered" evidence="1">
    <location>
        <begin position="291"/>
        <end position="313"/>
    </location>
</feature>
<evidence type="ECO:0000313" key="2">
    <source>
        <dbReference type="EMBL" id="CAI4015495.1"/>
    </source>
</evidence>
<keyword evidence="4" id="KW-1185">Reference proteome</keyword>
<comment type="caution">
    <text evidence="2">The sequence shown here is derived from an EMBL/GenBank/DDBJ whole genome shotgun (WGS) entry which is preliminary data.</text>
</comment>
<sequence length="379" mass="43583">MPPKKKFNRERRERRAELRQQRLGQTFNHVISLGSTCLLARHLQNKGLRMAKFPFDWMFSTPYLVRHALSDNFKTFLDPKQYSRTSTGGRNVGTHHKVYRLMQDTKGRKVLCPHHQLWTGAQTAKVDRDSYRRAVQRLRTVLTTTSRTLFVLLVTLRSTEALEAARDDSWSPTGRGKCPLPEHGGPELCSRAEILRLFKLLQEKCAGPFHFDVVYLVTPRAQATKHGSVRSRASCVLKKNGRKGRSLKISEVYCKGDNTGLVFQEEADMLAFHNILTECGYRRFALSQEDGSKKNGDAEAIKRPRERGAQESVKVDFKRPQSLKRRLQFVQKNPKVQGSSAHQRYEKYKKAKTLEEFLDLGGWKGDFHNDRAHGFLSLR</sequence>
<dbReference type="EMBL" id="CAMXCT020006533">
    <property type="protein sequence ID" value="CAL1168870.1"/>
    <property type="molecule type" value="Genomic_DNA"/>
</dbReference>
<proteinExistence type="predicted"/>
<reference evidence="2" key="1">
    <citation type="submission" date="2022-10" db="EMBL/GenBank/DDBJ databases">
        <authorList>
            <person name="Chen Y."/>
            <person name="Dougan E. K."/>
            <person name="Chan C."/>
            <person name="Rhodes N."/>
            <person name="Thang M."/>
        </authorList>
    </citation>
    <scope>NUCLEOTIDE SEQUENCE</scope>
</reference>
<dbReference type="AlphaFoldDB" id="A0A9P1DTQ5"/>
<dbReference type="Pfam" id="PF08795">
    <property type="entry name" value="DUF1796"/>
    <property type="match status" value="1"/>
</dbReference>
<organism evidence="2">
    <name type="scientific">Cladocopium goreaui</name>
    <dbReference type="NCBI Taxonomy" id="2562237"/>
    <lineage>
        <taxon>Eukaryota</taxon>
        <taxon>Sar</taxon>
        <taxon>Alveolata</taxon>
        <taxon>Dinophyceae</taxon>
        <taxon>Suessiales</taxon>
        <taxon>Symbiodiniaceae</taxon>
        <taxon>Cladocopium</taxon>
    </lineage>
</organism>
<name>A0A9P1DTQ5_9DINO</name>
<dbReference type="InterPro" id="IPR014903">
    <property type="entry name" value="DUF1796"/>
</dbReference>
<evidence type="ECO:0000313" key="3">
    <source>
        <dbReference type="EMBL" id="CAL4802807.1"/>
    </source>
</evidence>
<dbReference type="EMBL" id="CAMXCT030006533">
    <property type="protein sequence ID" value="CAL4802807.1"/>
    <property type="molecule type" value="Genomic_DNA"/>
</dbReference>
<reference evidence="3 4" key="2">
    <citation type="submission" date="2024-05" db="EMBL/GenBank/DDBJ databases">
        <authorList>
            <person name="Chen Y."/>
            <person name="Shah S."/>
            <person name="Dougan E. K."/>
            <person name="Thang M."/>
            <person name="Chan C."/>
        </authorList>
    </citation>
    <scope>NUCLEOTIDE SEQUENCE [LARGE SCALE GENOMIC DNA]</scope>
</reference>
<dbReference type="EMBL" id="CAMXCT010006533">
    <property type="protein sequence ID" value="CAI4015495.1"/>
    <property type="molecule type" value="Genomic_DNA"/>
</dbReference>
<gene>
    <name evidence="2" type="ORF">C1SCF055_LOCUS40319</name>
</gene>
<dbReference type="Proteomes" id="UP001152797">
    <property type="component" value="Unassembled WGS sequence"/>
</dbReference>